<dbReference type="Pfam" id="PF00150">
    <property type="entry name" value="Cellulase"/>
    <property type="match status" value="1"/>
</dbReference>
<dbReference type="GO" id="GO:0004553">
    <property type="term" value="F:hydrolase activity, hydrolyzing O-glycosyl compounds"/>
    <property type="evidence" value="ECO:0007669"/>
    <property type="project" value="InterPro"/>
</dbReference>
<dbReference type="InterPro" id="IPR017853">
    <property type="entry name" value="GH"/>
</dbReference>
<keyword evidence="5" id="KW-0812">Transmembrane</keyword>
<dbReference type="EMBL" id="PDLN01000001">
    <property type="protein sequence ID" value="RDW94966.1"/>
    <property type="molecule type" value="Genomic_DNA"/>
</dbReference>
<evidence type="ECO:0000256" key="3">
    <source>
        <dbReference type="ARBA" id="ARBA00023295"/>
    </source>
</evidence>
<evidence type="ECO:0000313" key="8">
    <source>
        <dbReference type="Proteomes" id="UP000256328"/>
    </source>
</evidence>
<dbReference type="Proteomes" id="UP000256328">
    <property type="component" value="Unassembled WGS sequence"/>
</dbReference>
<gene>
    <name evidence="7" type="ORF">BP5796_00729</name>
</gene>
<dbReference type="InterPro" id="IPR001547">
    <property type="entry name" value="Glyco_hydro_5"/>
</dbReference>
<keyword evidence="5" id="KW-0472">Membrane</keyword>
<evidence type="ECO:0000256" key="4">
    <source>
        <dbReference type="RuleBase" id="RU361153"/>
    </source>
</evidence>
<dbReference type="PANTHER" id="PTHR31263">
    <property type="entry name" value="CELLULASE FAMILY PROTEIN (AFU_ORTHOLOGUE AFUA_5G14560)"/>
    <property type="match status" value="1"/>
</dbReference>
<dbReference type="Gene3D" id="3.20.20.80">
    <property type="entry name" value="Glycosidases"/>
    <property type="match status" value="1"/>
</dbReference>
<accession>A0A3D8T8U8</accession>
<sequence>MGMLTSKTWKHVFVILTLSGIVSLIYTRIYQPFLDTRTYLKTQDPQHLAVSSALPEYAVPNTKAKQLTHPPVHTQGRDILDAAGSRFKLASVNWYGGSDEQLIPGGLDVQHRDTISERIRALGFNSVRLPYSDEMVRSNPVIPADRLAANPDLYGAAALDVYTAVVESLTAAGVAVIVNNHITHATWCCGIDPCDAAWFNSYLPRGVCRVRQTEEEWIENWETIMRPLVSNPMVIGADLRNEPRGLWGTMRWEQWAAAAEKVGNVLQRMNEDWLIVVEGTSSSNDLVGVKARPVVLEVPDHVVYSSHVYGWSGWGSIAGPYSRREYASFADSMHENWGYLLSEDIAPVWVGEFGAPNVPNDGDVNYWTHLLKYLHTVDADFGYWAINPRKPRANTTESYGLLRDDWTTLVDDYRMADLRKLMGRT</sequence>
<evidence type="ECO:0000256" key="1">
    <source>
        <dbReference type="ARBA" id="ARBA00005641"/>
    </source>
</evidence>
<keyword evidence="2 4" id="KW-0378">Hydrolase</keyword>
<proteinExistence type="inferred from homology"/>
<reference evidence="7 8" key="1">
    <citation type="journal article" date="2018" name="IMA Fungus">
        <title>IMA Genome-F 9: Draft genome sequence of Annulohypoxylon stygium, Aspergillus mulundensis, Berkeleyomyces basicola (syn. Thielaviopsis basicola), Ceratocystis smalleyi, two Cercospora beticola strains, Coleophoma cylindrospora, Fusarium fracticaudum, Phialophora cf. hyalina, and Morchella septimelata.</title>
        <authorList>
            <person name="Wingfield B.D."/>
            <person name="Bills G.F."/>
            <person name="Dong Y."/>
            <person name="Huang W."/>
            <person name="Nel W.J."/>
            <person name="Swalarsk-Parry B.S."/>
            <person name="Vaghefi N."/>
            <person name="Wilken P.M."/>
            <person name="An Z."/>
            <person name="de Beer Z.W."/>
            <person name="De Vos L."/>
            <person name="Chen L."/>
            <person name="Duong T.A."/>
            <person name="Gao Y."/>
            <person name="Hammerbacher A."/>
            <person name="Kikkert J.R."/>
            <person name="Li Y."/>
            <person name="Li H."/>
            <person name="Li K."/>
            <person name="Li Q."/>
            <person name="Liu X."/>
            <person name="Ma X."/>
            <person name="Naidoo K."/>
            <person name="Pethybridge S.J."/>
            <person name="Sun J."/>
            <person name="Steenkamp E.T."/>
            <person name="van der Nest M.A."/>
            <person name="van Wyk S."/>
            <person name="Wingfield M.J."/>
            <person name="Xiong C."/>
            <person name="Yue Q."/>
            <person name="Zhang X."/>
        </authorList>
    </citation>
    <scope>NUCLEOTIDE SEQUENCE [LARGE SCALE GENOMIC DNA]</scope>
    <source>
        <strain evidence="7 8">BP5796</strain>
    </source>
</reference>
<dbReference type="SUPFAM" id="SSF51445">
    <property type="entry name" value="(Trans)glycosidases"/>
    <property type="match status" value="1"/>
</dbReference>
<dbReference type="AlphaFoldDB" id="A0A3D8T8U8"/>
<organism evidence="7 8">
    <name type="scientific">Coleophoma crateriformis</name>
    <dbReference type="NCBI Taxonomy" id="565419"/>
    <lineage>
        <taxon>Eukaryota</taxon>
        <taxon>Fungi</taxon>
        <taxon>Dikarya</taxon>
        <taxon>Ascomycota</taxon>
        <taxon>Pezizomycotina</taxon>
        <taxon>Leotiomycetes</taxon>
        <taxon>Helotiales</taxon>
        <taxon>Dermateaceae</taxon>
        <taxon>Coleophoma</taxon>
    </lineage>
</organism>
<keyword evidence="5" id="KW-1133">Transmembrane helix</keyword>
<evidence type="ECO:0000313" key="7">
    <source>
        <dbReference type="EMBL" id="RDW94966.1"/>
    </source>
</evidence>
<evidence type="ECO:0000256" key="2">
    <source>
        <dbReference type="ARBA" id="ARBA00022801"/>
    </source>
</evidence>
<name>A0A3D8T8U8_9HELO</name>
<protein>
    <submittedName>
        <fullName evidence="7">Glycoside hydrolase family 5 protein</fullName>
    </submittedName>
</protein>
<comment type="similarity">
    <text evidence="1 4">Belongs to the glycosyl hydrolase 5 (cellulase A) family.</text>
</comment>
<keyword evidence="8" id="KW-1185">Reference proteome</keyword>
<dbReference type="PANTHER" id="PTHR31263:SF0">
    <property type="entry name" value="CELLULASE FAMILY PROTEIN (AFU_ORTHOLOGUE AFUA_5G14560)"/>
    <property type="match status" value="1"/>
</dbReference>
<evidence type="ECO:0000259" key="6">
    <source>
        <dbReference type="Pfam" id="PF00150"/>
    </source>
</evidence>
<feature type="transmembrane region" description="Helical" evidence="5">
    <location>
        <begin position="12"/>
        <end position="30"/>
    </location>
</feature>
<dbReference type="OrthoDB" id="442731at2759"/>
<comment type="caution">
    <text evidence="7">The sequence shown here is derived from an EMBL/GenBank/DDBJ whole genome shotgun (WGS) entry which is preliminary data.</text>
</comment>
<dbReference type="GO" id="GO:0000272">
    <property type="term" value="P:polysaccharide catabolic process"/>
    <property type="evidence" value="ECO:0007669"/>
    <property type="project" value="InterPro"/>
</dbReference>
<feature type="domain" description="Glycoside hydrolase family 5" evidence="6">
    <location>
        <begin position="111"/>
        <end position="388"/>
    </location>
</feature>
<evidence type="ECO:0000256" key="5">
    <source>
        <dbReference type="SAM" id="Phobius"/>
    </source>
</evidence>
<keyword evidence="3 4" id="KW-0326">Glycosidase</keyword>